<name>A0A6C0HF80_9ZZZZ</name>
<sequence>MSERKIVKLNDVVSNITEFSMFRTRDNLIRPIFLIYSTDKERIKNIIEYLTNWISKPIKKICIDMLDTFKEEEINKNNTYIFNLCKFDIFKNESIIKNIDINEVVTSSIYNLLIDKAGPMILIADNRFSIPTIFTSVSNAIFIDNIKSWSAMIHLDKNYDYEKDGVLVIDDMNSWNRLSLLKQF</sequence>
<organism evidence="1">
    <name type="scientific">viral metagenome</name>
    <dbReference type="NCBI Taxonomy" id="1070528"/>
    <lineage>
        <taxon>unclassified sequences</taxon>
        <taxon>metagenomes</taxon>
        <taxon>organismal metagenomes</taxon>
    </lineage>
</organism>
<evidence type="ECO:0000313" key="1">
    <source>
        <dbReference type="EMBL" id="QHT78663.1"/>
    </source>
</evidence>
<dbReference type="AlphaFoldDB" id="A0A6C0HF80"/>
<proteinExistence type="predicted"/>
<dbReference type="EMBL" id="MN739935">
    <property type="protein sequence ID" value="QHT78663.1"/>
    <property type="molecule type" value="Genomic_DNA"/>
</dbReference>
<protein>
    <submittedName>
        <fullName evidence="1">Uncharacterized protein</fullName>
    </submittedName>
</protein>
<reference evidence="1" key="1">
    <citation type="journal article" date="2020" name="Nature">
        <title>Giant virus diversity and host interactions through global metagenomics.</title>
        <authorList>
            <person name="Schulz F."/>
            <person name="Roux S."/>
            <person name="Paez-Espino D."/>
            <person name="Jungbluth S."/>
            <person name="Walsh D.A."/>
            <person name="Denef V.J."/>
            <person name="McMahon K.D."/>
            <person name="Konstantinidis K.T."/>
            <person name="Eloe-Fadrosh E.A."/>
            <person name="Kyrpides N.C."/>
            <person name="Woyke T."/>
        </authorList>
    </citation>
    <scope>NUCLEOTIDE SEQUENCE</scope>
    <source>
        <strain evidence="1">GVMAG-M-3300023179-92</strain>
    </source>
</reference>
<accession>A0A6C0HF80</accession>